<dbReference type="Gene3D" id="1.10.10.60">
    <property type="entry name" value="Homeodomain-like"/>
    <property type="match status" value="2"/>
</dbReference>
<feature type="compositionally biased region" description="Basic and acidic residues" evidence="1">
    <location>
        <begin position="140"/>
        <end position="152"/>
    </location>
</feature>
<sequence length="420" mass="46059">MSNKPFPPLVHHKTTYLQPADAAKSLAAYLEKSRKCAHLHPDAWLDPTGIRFGPKSGPNGGWAIHHLRRIEAGLRGESLAVESRDDLAAQLGEEVLKEQDPYAAEIEETNAGDDTRVDAAIDETQHKNENEKTRKKREKKERAKREREEREGGASTSAGSESSKKRKRAAETSDADSKAPGTGANTPYADSMTAHSETWQTQQEFAQDQDMLEGEMGDRGAPVTKQGGVPAPVVQHDQQGGVIVPKKALSAEKKAARKAAKKARRAEESAAGANTAAQADAASAAKKQSSSLGPAGEPLAPGAPTWRKQIHPFTEEEDATIIRLHANGVKFKLIAAQLDRNTLSVENRFHHHLSRGKITINKSADPQTKRYYFSKAEDDTIVEMRGNGMDFRKIAARLGRTESTVKHRYYRWLEPGASKE</sequence>
<dbReference type="Proteomes" id="UP000756132">
    <property type="component" value="Chromosome 4"/>
</dbReference>
<dbReference type="AlphaFoldDB" id="A0A9Q8LFP4"/>
<organism evidence="3 4">
    <name type="scientific">Passalora fulva</name>
    <name type="common">Tomato leaf mold</name>
    <name type="synonym">Cladosporium fulvum</name>
    <dbReference type="NCBI Taxonomy" id="5499"/>
    <lineage>
        <taxon>Eukaryota</taxon>
        <taxon>Fungi</taxon>
        <taxon>Dikarya</taxon>
        <taxon>Ascomycota</taxon>
        <taxon>Pezizomycotina</taxon>
        <taxon>Dothideomycetes</taxon>
        <taxon>Dothideomycetidae</taxon>
        <taxon>Mycosphaerellales</taxon>
        <taxon>Mycosphaerellaceae</taxon>
        <taxon>Fulvia</taxon>
    </lineage>
</organism>
<proteinExistence type="predicted"/>
<keyword evidence="4" id="KW-1185">Reference proteome</keyword>
<dbReference type="RefSeq" id="XP_047760991.1">
    <property type="nucleotide sequence ID" value="XM_047904086.1"/>
</dbReference>
<evidence type="ECO:0000313" key="3">
    <source>
        <dbReference type="EMBL" id="UJO16625.1"/>
    </source>
</evidence>
<evidence type="ECO:0000259" key="2">
    <source>
        <dbReference type="SMART" id="SM00717"/>
    </source>
</evidence>
<dbReference type="CDD" id="cd00167">
    <property type="entry name" value="SANT"/>
    <property type="match status" value="1"/>
</dbReference>
<reference evidence="3" key="2">
    <citation type="journal article" date="2022" name="Microb. Genom.">
        <title>A chromosome-scale genome assembly of the tomato pathogen Cladosporium fulvum reveals a compartmentalized genome architecture and the presence of a dispensable chromosome.</title>
        <authorList>
            <person name="Zaccaron A.Z."/>
            <person name="Chen L.H."/>
            <person name="Samaras A."/>
            <person name="Stergiopoulos I."/>
        </authorList>
    </citation>
    <scope>NUCLEOTIDE SEQUENCE</scope>
    <source>
        <strain evidence="3">Race5_Kim</strain>
    </source>
</reference>
<dbReference type="EMBL" id="CP090166">
    <property type="protein sequence ID" value="UJO16625.1"/>
    <property type="molecule type" value="Genomic_DNA"/>
</dbReference>
<accession>A0A9Q8LFP4</accession>
<dbReference type="GeneID" id="71984816"/>
<dbReference type="InterPro" id="IPR001005">
    <property type="entry name" value="SANT/Myb"/>
</dbReference>
<protein>
    <recommendedName>
        <fullName evidence="2">Myb-like domain-containing protein</fullName>
    </recommendedName>
</protein>
<name>A0A9Q8LFP4_PASFU</name>
<evidence type="ECO:0000313" key="4">
    <source>
        <dbReference type="Proteomes" id="UP000756132"/>
    </source>
</evidence>
<feature type="region of interest" description="Disordered" evidence="1">
    <location>
        <begin position="106"/>
        <end position="305"/>
    </location>
</feature>
<feature type="domain" description="Myb-like" evidence="2">
    <location>
        <begin position="309"/>
        <end position="355"/>
    </location>
</feature>
<dbReference type="SMART" id="SM00717">
    <property type="entry name" value="SANT"/>
    <property type="match status" value="2"/>
</dbReference>
<feature type="compositionally biased region" description="Basic and acidic residues" evidence="1">
    <location>
        <begin position="113"/>
        <end position="132"/>
    </location>
</feature>
<feature type="compositionally biased region" description="Polar residues" evidence="1">
    <location>
        <begin position="193"/>
        <end position="206"/>
    </location>
</feature>
<dbReference type="Pfam" id="PF13921">
    <property type="entry name" value="Myb_DNA-bind_6"/>
    <property type="match status" value="1"/>
</dbReference>
<feature type="domain" description="Myb-like" evidence="2">
    <location>
        <begin position="369"/>
        <end position="415"/>
    </location>
</feature>
<dbReference type="KEGG" id="ffu:CLAFUR5_04938"/>
<dbReference type="OMA" id="AHSETWQ"/>
<reference evidence="3" key="1">
    <citation type="submission" date="2021-12" db="EMBL/GenBank/DDBJ databases">
        <authorList>
            <person name="Zaccaron A."/>
            <person name="Stergiopoulos I."/>
        </authorList>
    </citation>
    <scope>NUCLEOTIDE SEQUENCE</scope>
    <source>
        <strain evidence="3">Race5_Kim</strain>
    </source>
</reference>
<gene>
    <name evidence="3" type="ORF">CLAFUR5_04938</name>
</gene>
<feature type="compositionally biased region" description="Low complexity" evidence="1">
    <location>
        <begin position="269"/>
        <end position="304"/>
    </location>
</feature>
<evidence type="ECO:0000256" key="1">
    <source>
        <dbReference type="SAM" id="MobiDB-lite"/>
    </source>
</evidence>
<feature type="compositionally biased region" description="Basic residues" evidence="1">
    <location>
        <begin position="255"/>
        <end position="264"/>
    </location>
</feature>
<dbReference type="OrthoDB" id="5426872at2759"/>